<evidence type="ECO:0000313" key="1">
    <source>
        <dbReference type="EMBL" id="RUS49882.1"/>
    </source>
</evidence>
<protein>
    <recommendedName>
        <fullName evidence="3">DUF2922 domain-containing protein</fullName>
    </recommendedName>
</protein>
<comment type="caution">
    <text evidence="1">The sequence shown here is derived from an EMBL/GenBank/DDBJ whole genome shotgun (WGS) entry which is preliminary data.</text>
</comment>
<dbReference type="EMBL" id="JTFC01000184">
    <property type="protein sequence ID" value="RUS49882.1"/>
    <property type="molecule type" value="Genomic_DNA"/>
</dbReference>
<dbReference type="AlphaFoldDB" id="A0A433RNU9"/>
<dbReference type="OrthoDB" id="892663at91061"/>
<keyword evidence="2" id="KW-1185">Reference proteome</keyword>
<dbReference type="Proteomes" id="UP000288623">
    <property type="component" value="Unassembled WGS sequence"/>
</dbReference>
<reference evidence="1 2" key="1">
    <citation type="submission" date="2014-11" db="EMBL/GenBank/DDBJ databases">
        <title>Genome sequence and analysis of novel Kurthia sp.</title>
        <authorList>
            <person name="Lawson J.N."/>
            <person name="Gonzalez J.E."/>
            <person name="Rinauldi L."/>
            <person name="Xuan Z."/>
            <person name="Firman A."/>
            <person name="Shaddox L."/>
            <person name="Trudeau A."/>
            <person name="Shah S."/>
            <person name="Reiman D."/>
        </authorList>
    </citation>
    <scope>NUCLEOTIDE SEQUENCE [LARGE SCALE GENOMIC DNA]</scope>
    <source>
        <strain evidence="1 2">3B1D</strain>
    </source>
</reference>
<gene>
    <name evidence="1" type="ORF">QI30_19640</name>
</gene>
<evidence type="ECO:0008006" key="3">
    <source>
        <dbReference type="Google" id="ProtNLM"/>
    </source>
</evidence>
<dbReference type="InterPro" id="IPR021321">
    <property type="entry name" value="DUF2922"/>
</dbReference>
<organism evidence="1 2">
    <name type="scientific">Candidatus Kurthia intestinigallinarum</name>
    <dbReference type="NCBI Taxonomy" id="1562256"/>
    <lineage>
        <taxon>Bacteria</taxon>
        <taxon>Bacillati</taxon>
        <taxon>Bacillota</taxon>
        <taxon>Bacilli</taxon>
        <taxon>Bacillales</taxon>
        <taxon>Caryophanaceae</taxon>
        <taxon>Kurthia</taxon>
    </lineage>
</organism>
<accession>A0A433RNU9</accession>
<proteinExistence type="predicted"/>
<dbReference type="Pfam" id="PF11148">
    <property type="entry name" value="DUF2922"/>
    <property type="match status" value="1"/>
</dbReference>
<name>A0A433RNU9_9BACL</name>
<evidence type="ECO:0000313" key="2">
    <source>
        <dbReference type="Proteomes" id="UP000288623"/>
    </source>
</evidence>
<dbReference type="RefSeq" id="WP_126992137.1">
    <property type="nucleotide sequence ID" value="NZ_JTFC01000184.1"/>
</dbReference>
<sequence length="78" mass="8702">MASKTTKALVMKFTETVNNKVRQVKLTNPRADITDAEVQAFMELIVRLKPFYDLGPAPQIKSAHIIDQTTSNIGLTIE</sequence>